<dbReference type="PANTHER" id="PTHR43162:SF1">
    <property type="entry name" value="PRESTALK A DIFFERENTIATION PROTEIN A"/>
    <property type="match status" value="1"/>
</dbReference>
<reference evidence="3 4" key="1">
    <citation type="journal article" date="2019" name="Emerg. Microbes Infect.">
        <title>Comprehensive subspecies identification of 175 nontuberculous mycobacteria species based on 7547 genomic profiles.</title>
        <authorList>
            <person name="Matsumoto Y."/>
            <person name="Kinjo T."/>
            <person name="Motooka D."/>
            <person name="Nabeya D."/>
            <person name="Jung N."/>
            <person name="Uechi K."/>
            <person name="Horii T."/>
            <person name="Iida T."/>
            <person name="Fujita J."/>
            <person name="Nakamura S."/>
        </authorList>
    </citation>
    <scope>NUCLEOTIDE SEQUENCE [LARGE SCALE GENOMIC DNA]</scope>
    <source>
        <strain evidence="3 4">JCM 12404</strain>
    </source>
</reference>
<sequence>MSALPTILVTAAAGKTGRHTALSLLSRGFPVRAMVHRDDARSAALRQRGAEVVVGNVSDVNDVRAALHGVQRAYWAAPGVPSALEAATLFAAIAEEERLEVVVAMSQWLADPGHLSAQTRATWLADRVFDWMPSVGAITVNPGFFAENYTYTLDTVAQFGVLTVPFGDGLNAPPSNEDIAAVASALLADPGPHLGLSYRPTGPELISPSDYAEILGRVFGRTIRYVDIPFTLLAKSARSIGFDEYTLNQLHWYIDELKRGTFAVHAPTDVVQRLTGRPPEDMETIARRYLTTMPGTKRGPSGMARAMRLLARSIVAPAPNRKQYLRTFQDGAAIGTLSIDSEQWQATHDPSRALNAQRPRISAMPAVAR</sequence>
<evidence type="ECO:0000256" key="1">
    <source>
        <dbReference type="SAM" id="MobiDB-lite"/>
    </source>
</evidence>
<dbReference type="Gene3D" id="3.90.25.10">
    <property type="entry name" value="UDP-galactose 4-epimerase, domain 1"/>
    <property type="match status" value="1"/>
</dbReference>
<protein>
    <recommendedName>
        <fullName evidence="2">NAD(P)-binding domain-containing protein</fullName>
    </recommendedName>
</protein>
<proteinExistence type="predicted"/>
<feature type="region of interest" description="Disordered" evidence="1">
    <location>
        <begin position="347"/>
        <end position="369"/>
    </location>
</feature>
<dbReference type="AlphaFoldDB" id="A0A7I7L035"/>
<dbReference type="Proteomes" id="UP000465866">
    <property type="component" value="Chromosome"/>
</dbReference>
<evidence type="ECO:0000259" key="2">
    <source>
        <dbReference type="Pfam" id="PF13460"/>
    </source>
</evidence>
<dbReference type="RefSeq" id="WP_163778122.1">
    <property type="nucleotide sequence ID" value="NZ_AP022569.1"/>
</dbReference>
<feature type="domain" description="NAD(P)-binding" evidence="2">
    <location>
        <begin position="12"/>
        <end position="116"/>
    </location>
</feature>
<organism evidence="3 4">
    <name type="scientific">Mycobacterium cookii</name>
    <dbReference type="NCBI Taxonomy" id="1775"/>
    <lineage>
        <taxon>Bacteria</taxon>
        <taxon>Bacillati</taxon>
        <taxon>Actinomycetota</taxon>
        <taxon>Actinomycetes</taxon>
        <taxon>Mycobacteriales</taxon>
        <taxon>Mycobacteriaceae</taxon>
        <taxon>Mycobacterium</taxon>
    </lineage>
</organism>
<gene>
    <name evidence="3" type="ORF">MCOO_34290</name>
</gene>
<dbReference type="InterPro" id="IPR016040">
    <property type="entry name" value="NAD(P)-bd_dom"/>
</dbReference>
<dbReference type="KEGG" id="mcoo:MCOO_34290"/>
<dbReference type="EMBL" id="AP022569">
    <property type="protein sequence ID" value="BBX47414.1"/>
    <property type="molecule type" value="Genomic_DNA"/>
</dbReference>
<dbReference type="InterPro" id="IPR036291">
    <property type="entry name" value="NAD(P)-bd_dom_sf"/>
</dbReference>
<dbReference type="PANTHER" id="PTHR43162">
    <property type="match status" value="1"/>
</dbReference>
<keyword evidence="4" id="KW-1185">Reference proteome</keyword>
<name>A0A7I7L035_9MYCO</name>
<dbReference type="Pfam" id="PF13460">
    <property type="entry name" value="NAD_binding_10"/>
    <property type="match status" value="1"/>
</dbReference>
<dbReference type="Gene3D" id="3.40.50.720">
    <property type="entry name" value="NAD(P)-binding Rossmann-like Domain"/>
    <property type="match status" value="1"/>
</dbReference>
<evidence type="ECO:0000313" key="4">
    <source>
        <dbReference type="Proteomes" id="UP000465866"/>
    </source>
</evidence>
<dbReference type="SUPFAM" id="SSF51735">
    <property type="entry name" value="NAD(P)-binding Rossmann-fold domains"/>
    <property type="match status" value="1"/>
</dbReference>
<evidence type="ECO:0000313" key="3">
    <source>
        <dbReference type="EMBL" id="BBX47414.1"/>
    </source>
</evidence>
<accession>A0A7I7L035</accession>
<dbReference type="InterPro" id="IPR051604">
    <property type="entry name" value="Ergot_Alk_Oxidoreductase"/>
</dbReference>